<dbReference type="OrthoDB" id="2500073at2759"/>
<dbReference type="STRING" id="1314782.A0A165N0J4"/>
<gene>
    <name evidence="2" type="ORF">NEOLEDRAFT_1142609</name>
</gene>
<evidence type="ECO:0000256" key="1">
    <source>
        <dbReference type="SAM" id="MobiDB-lite"/>
    </source>
</evidence>
<feature type="compositionally biased region" description="Basic and acidic residues" evidence="1">
    <location>
        <begin position="39"/>
        <end position="73"/>
    </location>
</feature>
<feature type="compositionally biased region" description="Low complexity" evidence="1">
    <location>
        <begin position="79"/>
        <end position="90"/>
    </location>
</feature>
<protein>
    <submittedName>
        <fullName evidence="2">Uncharacterized protein</fullName>
    </submittedName>
</protein>
<evidence type="ECO:0000313" key="3">
    <source>
        <dbReference type="Proteomes" id="UP000076761"/>
    </source>
</evidence>
<evidence type="ECO:0000313" key="2">
    <source>
        <dbReference type="EMBL" id="KZT19021.1"/>
    </source>
</evidence>
<name>A0A165N0J4_9AGAM</name>
<sequence length="131" mass="13955">MSGAPNEDYPEQHHSGAVGYGPDYHRGATFGDKMSGLTEEVKGKVTRKPELVEHGRDMRTGELKRRAREKDNGPEPTDSAGSAPSAGPGATSQSNEVDRGHERAATVASSGTEAVDRQRTGSDESVKMMSQ</sequence>
<feature type="compositionally biased region" description="Basic and acidic residues" evidence="1">
    <location>
        <begin position="114"/>
        <end position="131"/>
    </location>
</feature>
<dbReference type="InParanoid" id="A0A165N0J4"/>
<accession>A0A165N0J4</accession>
<dbReference type="AlphaFoldDB" id="A0A165N0J4"/>
<keyword evidence="3" id="KW-1185">Reference proteome</keyword>
<feature type="region of interest" description="Disordered" evidence="1">
    <location>
        <begin position="1"/>
        <end position="131"/>
    </location>
</feature>
<organism evidence="2 3">
    <name type="scientific">Neolentinus lepideus HHB14362 ss-1</name>
    <dbReference type="NCBI Taxonomy" id="1314782"/>
    <lineage>
        <taxon>Eukaryota</taxon>
        <taxon>Fungi</taxon>
        <taxon>Dikarya</taxon>
        <taxon>Basidiomycota</taxon>
        <taxon>Agaricomycotina</taxon>
        <taxon>Agaricomycetes</taxon>
        <taxon>Gloeophyllales</taxon>
        <taxon>Gloeophyllaceae</taxon>
        <taxon>Neolentinus</taxon>
    </lineage>
</organism>
<dbReference type="Proteomes" id="UP000076761">
    <property type="component" value="Unassembled WGS sequence"/>
</dbReference>
<dbReference type="EMBL" id="KV425652">
    <property type="protein sequence ID" value="KZT19021.1"/>
    <property type="molecule type" value="Genomic_DNA"/>
</dbReference>
<reference evidence="2 3" key="1">
    <citation type="journal article" date="2016" name="Mol. Biol. Evol.">
        <title>Comparative Genomics of Early-Diverging Mushroom-Forming Fungi Provides Insights into the Origins of Lignocellulose Decay Capabilities.</title>
        <authorList>
            <person name="Nagy L.G."/>
            <person name="Riley R."/>
            <person name="Tritt A."/>
            <person name="Adam C."/>
            <person name="Daum C."/>
            <person name="Floudas D."/>
            <person name="Sun H."/>
            <person name="Yadav J.S."/>
            <person name="Pangilinan J."/>
            <person name="Larsson K.H."/>
            <person name="Matsuura K."/>
            <person name="Barry K."/>
            <person name="Labutti K."/>
            <person name="Kuo R."/>
            <person name="Ohm R.A."/>
            <person name="Bhattacharya S.S."/>
            <person name="Shirouzu T."/>
            <person name="Yoshinaga Y."/>
            <person name="Martin F.M."/>
            <person name="Grigoriev I.V."/>
            <person name="Hibbett D.S."/>
        </authorList>
    </citation>
    <scope>NUCLEOTIDE SEQUENCE [LARGE SCALE GENOMIC DNA]</scope>
    <source>
        <strain evidence="2 3">HHB14362 ss-1</strain>
    </source>
</reference>
<proteinExistence type="predicted"/>